<protein>
    <submittedName>
        <fullName evidence="1">Uncharacterized protein</fullName>
    </submittedName>
</protein>
<reference evidence="1 2" key="1">
    <citation type="journal article" date="2021" name="Elife">
        <title>Chloroplast acquisition without the gene transfer in kleptoplastic sea slugs, Plakobranchus ocellatus.</title>
        <authorList>
            <person name="Maeda T."/>
            <person name="Takahashi S."/>
            <person name="Yoshida T."/>
            <person name="Shimamura S."/>
            <person name="Takaki Y."/>
            <person name="Nagai Y."/>
            <person name="Toyoda A."/>
            <person name="Suzuki Y."/>
            <person name="Arimoto A."/>
            <person name="Ishii H."/>
            <person name="Satoh N."/>
            <person name="Nishiyama T."/>
            <person name="Hasebe M."/>
            <person name="Maruyama T."/>
            <person name="Minagawa J."/>
            <person name="Obokata J."/>
            <person name="Shigenobu S."/>
        </authorList>
    </citation>
    <scope>NUCLEOTIDE SEQUENCE [LARGE SCALE GENOMIC DNA]</scope>
</reference>
<evidence type="ECO:0000313" key="1">
    <source>
        <dbReference type="EMBL" id="GFR75678.1"/>
    </source>
</evidence>
<dbReference type="AlphaFoldDB" id="A0AAV4FSG3"/>
<accession>A0AAV4FSG3</accession>
<keyword evidence="2" id="KW-1185">Reference proteome</keyword>
<dbReference type="Proteomes" id="UP000762676">
    <property type="component" value="Unassembled WGS sequence"/>
</dbReference>
<sequence>MKPPRDAAAMLSTEYMKTNDAIYGTGIRSKFNQSRHRSWILLSRLAVLRCRTLASETALWIMETVLPHYDVRGACVHRTQSHYSDTGPTRNARH</sequence>
<evidence type="ECO:0000313" key="2">
    <source>
        <dbReference type="Proteomes" id="UP000762676"/>
    </source>
</evidence>
<gene>
    <name evidence="1" type="ORF">ElyMa_002194500</name>
</gene>
<name>A0AAV4FSG3_9GAST</name>
<proteinExistence type="predicted"/>
<organism evidence="1 2">
    <name type="scientific">Elysia marginata</name>
    <dbReference type="NCBI Taxonomy" id="1093978"/>
    <lineage>
        <taxon>Eukaryota</taxon>
        <taxon>Metazoa</taxon>
        <taxon>Spiralia</taxon>
        <taxon>Lophotrochozoa</taxon>
        <taxon>Mollusca</taxon>
        <taxon>Gastropoda</taxon>
        <taxon>Heterobranchia</taxon>
        <taxon>Euthyneura</taxon>
        <taxon>Panpulmonata</taxon>
        <taxon>Sacoglossa</taxon>
        <taxon>Placobranchoidea</taxon>
        <taxon>Plakobranchidae</taxon>
        <taxon>Elysia</taxon>
    </lineage>
</organism>
<dbReference type="EMBL" id="BMAT01004551">
    <property type="protein sequence ID" value="GFR75678.1"/>
    <property type="molecule type" value="Genomic_DNA"/>
</dbReference>
<comment type="caution">
    <text evidence="1">The sequence shown here is derived from an EMBL/GenBank/DDBJ whole genome shotgun (WGS) entry which is preliminary data.</text>
</comment>